<keyword evidence="2" id="KW-1185">Reference proteome</keyword>
<dbReference type="AlphaFoldDB" id="A0AAV1ZIW1"/>
<gene>
    <name evidence="1" type="ORF">LARSCL_LOCUS5941</name>
</gene>
<dbReference type="Proteomes" id="UP001497382">
    <property type="component" value="Unassembled WGS sequence"/>
</dbReference>
<comment type="caution">
    <text evidence="1">The sequence shown here is derived from an EMBL/GenBank/DDBJ whole genome shotgun (WGS) entry which is preliminary data.</text>
</comment>
<feature type="non-terminal residue" evidence="1">
    <location>
        <position position="53"/>
    </location>
</feature>
<reference evidence="1 2" key="1">
    <citation type="submission" date="2024-04" db="EMBL/GenBank/DDBJ databases">
        <authorList>
            <person name="Rising A."/>
            <person name="Reimegard J."/>
            <person name="Sonavane S."/>
            <person name="Akerstrom W."/>
            <person name="Nylinder S."/>
            <person name="Hedman E."/>
            <person name="Kallberg Y."/>
        </authorList>
    </citation>
    <scope>NUCLEOTIDE SEQUENCE [LARGE SCALE GENOMIC DNA]</scope>
</reference>
<evidence type="ECO:0000313" key="2">
    <source>
        <dbReference type="Proteomes" id="UP001497382"/>
    </source>
</evidence>
<organism evidence="1 2">
    <name type="scientific">Larinioides sclopetarius</name>
    <dbReference type="NCBI Taxonomy" id="280406"/>
    <lineage>
        <taxon>Eukaryota</taxon>
        <taxon>Metazoa</taxon>
        <taxon>Ecdysozoa</taxon>
        <taxon>Arthropoda</taxon>
        <taxon>Chelicerata</taxon>
        <taxon>Arachnida</taxon>
        <taxon>Araneae</taxon>
        <taxon>Araneomorphae</taxon>
        <taxon>Entelegynae</taxon>
        <taxon>Araneoidea</taxon>
        <taxon>Araneidae</taxon>
        <taxon>Larinioides</taxon>
    </lineage>
</organism>
<accession>A0AAV1ZIW1</accession>
<sequence length="53" mass="6335">MDYWKNETRGWMPVRHEKCPTLVQFLLAVVIMTQKINEYTLFVSKLVPMATIY</sequence>
<name>A0AAV1ZIW1_9ARAC</name>
<protein>
    <submittedName>
        <fullName evidence="1">Uncharacterized protein</fullName>
    </submittedName>
</protein>
<evidence type="ECO:0000313" key="1">
    <source>
        <dbReference type="EMBL" id="CAL1271666.1"/>
    </source>
</evidence>
<proteinExistence type="predicted"/>
<dbReference type="EMBL" id="CAXIEN010000055">
    <property type="protein sequence ID" value="CAL1271666.1"/>
    <property type="molecule type" value="Genomic_DNA"/>
</dbReference>